<sequence>MPFDQKKYINHEKHFQRGTLTDIRGQPKKSGAGHGNWGVLGDEINVIEQIITSSTLTTNSSPHIRVITPEEFGKIKIATMMPSV</sequence>
<reference evidence="1 2" key="1">
    <citation type="submission" date="2018-06" db="EMBL/GenBank/DDBJ databases">
        <title>Comparative genomics reveals the genomic features of Rhizophagus irregularis, R. cerebriforme, R. diaphanum and Gigaspora rosea, and their symbiotic lifestyle signature.</title>
        <authorList>
            <person name="Morin E."/>
            <person name="San Clemente H."/>
            <person name="Chen E.C.H."/>
            <person name="De La Providencia I."/>
            <person name="Hainaut M."/>
            <person name="Kuo A."/>
            <person name="Kohler A."/>
            <person name="Murat C."/>
            <person name="Tang N."/>
            <person name="Roy S."/>
            <person name="Loubradou J."/>
            <person name="Henrissat B."/>
            <person name="Grigoriev I.V."/>
            <person name="Corradi N."/>
            <person name="Roux C."/>
            <person name="Martin F.M."/>
        </authorList>
    </citation>
    <scope>NUCLEOTIDE SEQUENCE [LARGE SCALE GENOMIC DNA]</scope>
    <source>
        <strain evidence="1 2">DAOM 194757</strain>
    </source>
</reference>
<dbReference type="AlphaFoldDB" id="A0A397VPU8"/>
<name>A0A397VPU8_9GLOM</name>
<keyword evidence="2" id="KW-1185">Reference proteome</keyword>
<dbReference type="OrthoDB" id="2122308at2759"/>
<dbReference type="Proteomes" id="UP000266673">
    <property type="component" value="Unassembled WGS sequence"/>
</dbReference>
<evidence type="ECO:0000313" key="2">
    <source>
        <dbReference type="Proteomes" id="UP000266673"/>
    </source>
</evidence>
<comment type="caution">
    <text evidence="1">The sequence shown here is derived from an EMBL/GenBank/DDBJ whole genome shotgun (WGS) entry which is preliminary data.</text>
</comment>
<gene>
    <name evidence="1" type="ORF">C2G38_2175224</name>
</gene>
<organism evidence="1 2">
    <name type="scientific">Gigaspora rosea</name>
    <dbReference type="NCBI Taxonomy" id="44941"/>
    <lineage>
        <taxon>Eukaryota</taxon>
        <taxon>Fungi</taxon>
        <taxon>Fungi incertae sedis</taxon>
        <taxon>Mucoromycota</taxon>
        <taxon>Glomeromycotina</taxon>
        <taxon>Glomeromycetes</taxon>
        <taxon>Diversisporales</taxon>
        <taxon>Gigasporaceae</taxon>
        <taxon>Gigaspora</taxon>
    </lineage>
</organism>
<proteinExistence type="predicted"/>
<evidence type="ECO:0000313" key="1">
    <source>
        <dbReference type="EMBL" id="RIB21943.1"/>
    </source>
</evidence>
<evidence type="ECO:0008006" key="3">
    <source>
        <dbReference type="Google" id="ProtNLM"/>
    </source>
</evidence>
<dbReference type="EMBL" id="QKWP01000333">
    <property type="protein sequence ID" value="RIB21943.1"/>
    <property type="molecule type" value="Genomic_DNA"/>
</dbReference>
<protein>
    <recommendedName>
        <fullName evidence="3">Hyaluronan/mRNA-binding protein domain-containing protein</fullName>
    </recommendedName>
</protein>
<accession>A0A397VPU8</accession>